<dbReference type="GO" id="GO:0004034">
    <property type="term" value="F:aldose 1-epimerase activity"/>
    <property type="evidence" value="ECO:0007669"/>
    <property type="project" value="TreeGrafter"/>
</dbReference>
<dbReference type="Pfam" id="PF01263">
    <property type="entry name" value="Aldose_epim"/>
    <property type="match status" value="1"/>
</dbReference>
<reference evidence="4 5" key="1">
    <citation type="journal article" date="2003" name="Mol. Microbiol.">
        <title>Genome-based analysis of virulence genes in a non-biofilm-forming Staphylococcus epidermidis strain (ATCC 12228).</title>
        <authorList>
            <person name="Zhang Y.Q."/>
            <person name="Ren S.X."/>
            <person name="Li H.L."/>
            <person name="Wang Y.X."/>
            <person name="Fu G."/>
            <person name="Yang J."/>
            <person name="Qin Z.Q."/>
            <person name="Miao Y.G."/>
            <person name="Wang W.Y."/>
            <person name="Chen R.S."/>
            <person name="Shen Y."/>
            <person name="Chen Z."/>
            <person name="Yuan Z.H."/>
            <person name="Zhao G.P."/>
            <person name="Qu D."/>
            <person name="Danchin A."/>
            <person name="Wen Y.M."/>
        </authorList>
    </citation>
    <scope>NUCLEOTIDE SEQUENCE [LARGE SCALE GENOMIC DNA]</scope>
    <source>
        <strain evidence="5">ATCC 12228 / FDA PCI 1200</strain>
    </source>
</reference>
<protein>
    <submittedName>
        <fullName evidence="4">Putative aldose 1-epimerase</fullName>
    </submittedName>
</protein>
<dbReference type="PATRIC" id="fig|176280.10.peg.1871"/>
<name>A0A0H2VJX5_STAES</name>
<dbReference type="PANTHER" id="PTHR10091">
    <property type="entry name" value="ALDOSE-1-EPIMERASE"/>
    <property type="match status" value="1"/>
</dbReference>
<evidence type="ECO:0000256" key="3">
    <source>
        <dbReference type="ARBA" id="ARBA00023277"/>
    </source>
</evidence>
<dbReference type="InterPro" id="IPR011013">
    <property type="entry name" value="Gal_mutarotase_sf_dom"/>
</dbReference>
<organism evidence="4 5">
    <name type="scientific">Staphylococcus epidermidis (strain ATCC 12228 / FDA PCI 1200)</name>
    <dbReference type="NCBI Taxonomy" id="176280"/>
    <lineage>
        <taxon>Bacteria</taxon>
        <taxon>Bacillati</taxon>
        <taxon>Bacillota</taxon>
        <taxon>Bacilli</taxon>
        <taxon>Bacillales</taxon>
        <taxon>Staphylococcaceae</taxon>
        <taxon>Staphylococcus</taxon>
    </lineage>
</organism>
<evidence type="ECO:0000313" key="5">
    <source>
        <dbReference type="Proteomes" id="UP000001411"/>
    </source>
</evidence>
<dbReference type="CDD" id="cd09019">
    <property type="entry name" value="galactose_mutarotase_like"/>
    <property type="match status" value="1"/>
</dbReference>
<gene>
    <name evidence="4" type="ordered locus">SE_1913</name>
</gene>
<proteinExistence type="inferred from homology"/>
<dbReference type="EMBL" id="AE015929">
    <property type="protein sequence ID" value="AAO05554.1"/>
    <property type="molecule type" value="Genomic_DNA"/>
</dbReference>
<dbReference type="OrthoDB" id="9779408at2"/>
<accession>A0A0H2VJX5</accession>
<dbReference type="GO" id="GO:0033499">
    <property type="term" value="P:galactose catabolic process via UDP-galactose, Leloir pathway"/>
    <property type="evidence" value="ECO:0007669"/>
    <property type="project" value="TreeGrafter"/>
</dbReference>
<sequence length="336" mass="39133">MISKVEHQRHGLDLIKIDNDDTKIVFTNYGARIVSWKYHDNNIVLGNVVEADEFYFEEPFNFGATIGRYAGRIENASFKLDDDTFQLESNDGQHHLHGGSHGLNRRIFDYEIVDDIGQVKIIFTTTIKEEEDNYPGDMMVKVIHTYDANHRWSVQYEAKSTKKTVFNPSNHVYFNLNRDNNVVYNHCINSSALKMYMLNNKHIVKEGQSLDLHRLLDTNKVYLKDIFESDNETLQQQINHYNGIDHPFEFGGNELTIDNSEFELNIKTDMPHFVMFTFNDPQVWNNDFNIYKAHSGFSIETQYMPNDINMYGAKAQSILEADTLFTSKTSFQIHEK</sequence>
<dbReference type="GO" id="GO:0005737">
    <property type="term" value="C:cytoplasm"/>
    <property type="evidence" value="ECO:0007669"/>
    <property type="project" value="TreeGrafter"/>
</dbReference>
<dbReference type="AlphaFoldDB" id="A0A0H2VJX5"/>
<evidence type="ECO:0000256" key="1">
    <source>
        <dbReference type="ARBA" id="ARBA00006206"/>
    </source>
</evidence>
<evidence type="ECO:0000313" key="4">
    <source>
        <dbReference type="EMBL" id="AAO05554.1"/>
    </source>
</evidence>
<dbReference type="InterPro" id="IPR008183">
    <property type="entry name" value="Aldose_1/G6P_1-epimerase"/>
</dbReference>
<evidence type="ECO:0000256" key="2">
    <source>
        <dbReference type="ARBA" id="ARBA00023235"/>
    </source>
</evidence>
<dbReference type="InterPro" id="IPR014718">
    <property type="entry name" value="GH-type_carb-bd"/>
</dbReference>
<keyword evidence="2" id="KW-0413">Isomerase</keyword>
<dbReference type="SUPFAM" id="SSF74650">
    <property type="entry name" value="Galactose mutarotase-like"/>
    <property type="match status" value="1"/>
</dbReference>
<dbReference type="GeneID" id="50017986"/>
<dbReference type="GO" id="GO:0006006">
    <property type="term" value="P:glucose metabolic process"/>
    <property type="evidence" value="ECO:0007669"/>
    <property type="project" value="TreeGrafter"/>
</dbReference>
<dbReference type="Proteomes" id="UP000001411">
    <property type="component" value="Chromosome"/>
</dbReference>
<comment type="similarity">
    <text evidence="1">Belongs to the aldose epimerase family.</text>
</comment>
<dbReference type="Gene3D" id="2.70.98.10">
    <property type="match status" value="1"/>
</dbReference>
<dbReference type="GO" id="GO:0030246">
    <property type="term" value="F:carbohydrate binding"/>
    <property type="evidence" value="ECO:0007669"/>
    <property type="project" value="InterPro"/>
</dbReference>
<dbReference type="KEGG" id="sep:SE_1913"/>
<dbReference type="RefSeq" id="WP_001831562.1">
    <property type="nucleotide sequence ID" value="NC_004461.1"/>
</dbReference>
<dbReference type="eggNOG" id="COG2017">
    <property type="taxonomic scope" value="Bacteria"/>
</dbReference>
<dbReference type="InterPro" id="IPR047215">
    <property type="entry name" value="Galactose_mutarotase-like"/>
</dbReference>
<dbReference type="HOGENOM" id="CLU_031753_1_1_9"/>
<dbReference type="PANTHER" id="PTHR10091:SF0">
    <property type="entry name" value="GALACTOSE MUTAROTASE"/>
    <property type="match status" value="1"/>
</dbReference>
<keyword evidence="3" id="KW-0119">Carbohydrate metabolism</keyword>